<gene>
    <name evidence="2" type="ORF">INF30_11675</name>
</gene>
<proteinExistence type="predicted"/>
<keyword evidence="3" id="KW-1185">Reference proteome</keyword>
<name>A0ABR9RLR2_9FIRM</name>
<sequence length="695" mass="81059">MEGKERFLLEAEKMLSDYEFFTSPRFMRLLHHVGKEITDRHNAKVRTYGAPDENRAGYFEGTYTYINVLNEITQSFPSLELRGESILGVLGHECGHQNYSSIYLRKKYVEGISNGILYPYFPKPRSEKERLYAEQMKELFVRKDRIAIELYLTMAAPLHGLLEDVYIEERMMKRFPGSIRRGIQGNRKRIMERYDSVKKLDKGGDKLGTMASVLTEYMFTKRVNAWDGEIQLYADFLRECIPLIHQAAHDVRESSRFIATNQILLAIWPLLLEKIEELQEMMEQTPPEKQEDLIKKTAEKIQTQMPQYSEEPICREHRMEEMNASDVKWTGADRKEETGEERPDGQNGDIKDFTEAGKIKEAHPEDKKPLEELSVDFPKEIDISRELRKIRHELAEEKTEKMMTDAMREALKNFLEGVKFHPVNEAIPKEVIRKDKPSKKAELMYEQIKPEIQRVLSEFLVLVQPILMTRKSRIRRKQFFGKSLDMKNLWDPQDRVFKTKISDKNNFNTAIAVLMDQSASIDERRRLASILATLCIVEFAQYLKIPVCVYGHCTDFRRPEHFGKETVCLHSYMEFEDRNHEKLRILDMKPGGANRDGVALQYMEEKLKRRKERQKLLFFTCDGLPNASDYGGEVARDDLKQIQKELHRDGIHLLVAAIGEDQEEIHKIYGNSCINTSDLSALPGEICKRLLQMIL</sequence>
<dbReference type="SUPFAM" id="SSF53300">
    <property type="entry name" value="vWA-like"/>
    <property type="match status" value="1"/>
</dbReference>
<protein>
    <recommendedName>
        <fullName evidence="4">Nitric oxide reductase activation protein</fullName>
    </recommendedName>
</protein>
<dbReference type="RefSeq" id="WP_226395322.1">
    <property type="nucleotide sequence ID" value="NZ_JADCKL010000011.1"/>
</dbReference>
<dbReference type="InterPro" id="IPR036465">
    <property type="entry name" value="vWFA_dom_sf"/>
</dbReference>
<feature type="compositionally biased region" description="Basic and acidic residues" evidence="1">
    <location>
        <begin position="331"/>
        <end position="351"/>
    </location>
</feature>
<dbReference type="EMBL" id="JADCKL010000011">
    <property type="protein sequence ID" value="MBE5063912.1"/>
    <property type="molecule type" value="Genomic_DNA"/>
</dbReference>
<dbReference type="InterPro" id="IPR051928">
    <property type="entry name" value="NorD/CobT"/>
</dbReference>
<comment type="caution">
    <text evidence="2">The sequence shown here is derived from an EMBL/GenBank/DDBJ whole genome shotgun (WGS) entry which is preliminary data.</text>
</comment>
<evidence type="ECO:0000313" key="3">
    <source>
        <dbReference type="Proteomes" id="UP000758652"/>
    </source>
</evidence>
<reference evidence="2 3" key="1">
    <citation type="submission" date="2020-10" db="EMBL/GenBank/DDBJ databases">
        <title>ChiBAC.</title>
        <authorList>
            <person name="Zenner C."/>
            <person name="Hitch T.C.A."/>
            <person name="Clavel T."/>
        </authorList>
    </citation>
    <scope>NUCLEOTIDE SEQUENCE [LARGE SCALE GENOMIC DNA]</scope>
    <source>
        <strain evidence="2 3">DSM 108991</strain>
    </source>
</reference>
<evidence type="ECO:0000256" key="1">
    <source>
        <dbReference type="SAM" id="MobiDB-lite"/>
    </source>
</evidence>
<dbReference type="Proteomes" id="UP000758652">
    <property type="component" value="Unassembled WGS sequence"/>
</dbReference>
<dbReference type="PANTHER" id="PTHR41248">
    <property type="entry name" value="NORD PROTEIN"/>
    <property type="match status" value="1"/>
</dbReference>
<evidence type="ECO:0000313" key="2">
    <source>
        <dbReference type="EMBL" id="MBE5063912.1"/>
    </source>
</evidence>
<feature type="region of interest" description="Disordered" evidence="1">
    <location>
        <begin position="330"/>
        <end position="351"/>
    </location>
</feature>
<dbReference type="Gene3D" id="3.40.50.410">
    <property type="entry name" value="von Willebrand factor, type A domain"/>
    <property type="match status" value="1"/>
</dbReference>
<evidence type="ECO:0008006" key="4">
    <source>
        <dbReference type="Google" id="ProtNLM"/>
    </source>
</evidence>
<organism evidence="2 3">
    <name type="scientific">Claveliimonas monacensis</name>
    <dbReference type="NCBI Taxonomy" id="2779351"/>
    <lineage>
        <taxon>Bacteria</taxon>
        <taxon>Bacillati</taxon>
        <taxon>Bacillota</taxon>
        <taxon>Clostridia</taxon>
        <taxon>Lachnospirales</taxon>
        <taxon>Lachnospiraceae</taxon>
        <taxon>Claveliimonas</taxon>
    </lineage>
</organism>
<accession>A0ABR9RLR2</accession>
<dbReference type="PANTHER" id="PTHR41248:SF1">
    <property type="entry name" value="NORD PROTEIN"/>
    <property type="match status" value="1"/>
</dbReference>